<dbReference type="PANTHER" id="PTHR11452">
    <property type="entry name" value="ALPHA-GALACTOSIDASE/ALPHA-N-ACETYLGALACTOSAMINIDASE"/>
    <property type="match status" value="1"/>
</dbReference>
<dbReference type="EC" id="3.2.1.22" evidence="3 7"/>
<dbReference type="FunFam" id="3.20.20.70:FF:000093">
    <property type="entry name" value="Alpha-galactosidase"/>
    <property type="match status" value="1"/>
</dbReference>
<keyword evidence="6 7" id="KW-0326">Glycosidase</keyword>
<protein>
    <recommendedName>
        <fullName evidence="3 7">Alpha-galactosidase</fullName>
        <ecNumber evidence="3 7">3.2.1.22</ecNumber>
    </recommendedName>
    <alternativeName>
        <fullName evidence="7">Melibiase</fullName>
    </alternativeName>
</protein>
<dbReference type="Gene3D" id="3.20.20.70">
    <property type="entry name" value="Aldolase class I"/>
    <property type="match status" value="1"/>
</dbReference>
<dbReference type="CDD" id="cd14792">
    <property type="entry name" value="GH27"/>
    <property type="match status" value="1"/>
</dbReference>
<dbReference type="Pfam" id="PF16499">
    <property type="entry name" value="Melibiase_2"/>
    <property type="match status" value="1"/>
</dbReference>
<evidence type="ECO:0000313" key="10">
    <source>
        <dbReference type="EMBL" id="EAS01582.1"/>
    </source>
</evidence>
<sequence>MRQTLQVFLVLFSTFAIINCLNNGLALTPAMGWNSWNHFHCDINEDLIKQTADAIVSSGLADAGYKYVNLDDCWQISRDSEGYIQEDKAKFPSGIKALADYVHSKGLKFGLYSDAGDFTCEHRPGSLGYEVKDAERYAEWGVDYLKYDNCYNNNIPPQVRYPPMRDALNSTGHPIYFSMCEWGEQDPATWAPEVGNSWRTTGDISDNYDSFLSILEQQVGLEKYAHRGAWNDPDMLEVGNGGMTTQEYEAHFALWALLKAPLLIGCDVNNMSPDTFRILSNQEIIAINQDPLGIQGRRVLKTDQYQLWIGTIVDGIAVILFNTSSQDSDLSFTFEQIGITGQAIIRDLYKHQDLGKFSNSFSTNVPTHGVAVLKVVPLSFAY</sequence>
<evidence type="ECO:0000256" key="2">
    <source>
        <dbReference type="ARBA" id="ARBA00009743"/>
    </source>
</evidence>
<dbReference type="Gene3D" id="2.60.40.1180">
    <property type="entry name" value="Golgi alpha-mannosidase II"/>
    <property type="match status" value="1"/>
</dbReference>
<comment type="catalytic activity">
    <reaction evidence="1 7">
        <text>Hydrolysis of terminal, non-reducing alpha-D-galactose residues in alpha-D-galactosides, including galactose oligosaccharides, galactomannans and galactolipids.</text>
        <dbReference type="EC" id="3.2.1.22"/>
    </reaction>
</comment>
<dbReference type="RefSeq" id="XP_001021827.1">
    <property type="nucleotide sequence ID" value="XM_001021827.3"/>
</dbReference>
<feature type="chain" id="PRO_5043343612" description="Alpha-galactosidase" evidence="8">
    <location>
        <begin position="21"/>
        <end position="382"/>
    </location>
</feature>
<evidence type="ECO:0000256" key="3">
    <source>
        <dbReference type="ARBA" id="ARBA00012755"/>
    </source>
</evidence>
<dbReference type="Pfam" id="PF17801">
    <property type="entry name" value="Melibiase_C"/>
    <property type="match status" value="1"/>
</dbReference>
<reference evidence="11" key="1">
    <citation type="journal article" date="2006" name="PLoS Biol.">
        <title>Macronuclear genome sequence of the ciliate Tetrahymena thermophila, a model eukaryote.</title>
        <authorList>
            <person name="Eisen J.A."/>
            <person name="Coyne R.S."/>
            <person name="Wu M."/>
            <person name="Wu D."/>
            <person name="Thiagarajan M."/>
            <person name="Wortman J.R."/>
            <person name="Badger J.H."/>
            <person name="Ren Q."/>
            <person name="Amedeo P."/>
            <person name="Jones K.M."/>
            <person name="Tallon L.J."/>
            <person name="Delcher A.L."/>
            <person name="Salzberg S.L."/>
            <person name="Silva J.C."/>
            <person name="Haas B.J."/>
            <person name="Majoros W.H."/>
            <person name="Farzad M."/>
            <person name="Carlton J.M."/>
            <person name="Smith R.K. Jr."/>
            <person name="Garg J."/>
            <person name="Pearlman R.E."/>
            <person name="Karrer K.M."/>
            <person name="Sun L."/>
            <person name="Manning G."/>
            <person name="Elde N.C."/>
            <person name="Turkewitz A.P."/>
            <person name="Asai D.J."/>
            <person name="Wilkes D.E."/>
            <person name="Wang Y."/>
            <person name="Cai H."/>
            <person name="Collins K."/>
            <person name="Stewart B.A."/>
            <person name="Lee S.R."/>
            <person name="Wilamowska K."/>
            <person name="Weinberg Z."/>
            <person name="Ruzzo W.L."/>
            <person name="Wloga D."/>
            <person name="Gaertig J."/>
            <person name="Frankel J."/>
            <person name="Tsao C.-C."/>
            <person name="Gorovsky M.A."/>
            <person name="Keeling P.J."/>
            <person name="Waller R.F."/>
            <person name="Patron N.J."/>
            <person name="Cherry J.M."/>
            <person name="Stover N.A."/>
            <person name="Krieger C.J."/>
            <person name="del Toro C."/>
            <person name="Ryder H.F."/>
            <person name="Williamson S.C."/>
            <person name="Barbeau R.A."/>
            <person name="Hamilton E.P."/>
            <person name="Orias E."/>
        </authorList>
    </citation>
    <scope>NUCLEOTIDE SEQUENCE [LARGE SCALE GENOMIC DNA]</scope>
    <source>
        <strain evidence="11">SB210</strain>
    </source>
</reference>
<dbReference type="InterPro" id="IPR000111">
    <property type="entry name" value="Glyco_hydro_27/36_CS"/>
</dbReference>
<dbReference type="PROSITE" id="PS00512">
    <property type="entry name" value="ALPHA_GALACTOSIDASE"/>
    <property type="match status" value="1"/>
</dbReference>
<organism evidence="10 11">
    <name type="scientific">Tetrahymena thermophila (strain SB210)</name>
    <dbReference type="NCBI Taxonomy" id="312017"/>
    <lineage>
        <taxon>Eukaryota</taxon>
        <taxon>Sar</taxon>
        <taxon>Alveolata</taxon>
        <taxon>Ciliophora</taxon>
        <taxon>Intramacronucleata</taxon>
        <taxon>Oligohymenophorea</taxon>
        <taxon>Hymenostomatida</taxon>
        <taxon>Tetrahymenina</taxon>
        <taxon>Tetrahymenidae</taxon>
        <taxon>Tetrahymena</taxon>
    </lineage>
</organism>
<keyword evidence="4 8" id="KW-0732">Signal</keyword>
<dbReference type="SUPFAM" id="SSF51445">
    <property type="entry name" value="(Trans)glycosidases"/>
    <property type="match status" value="1"/>
</dbReference>
<dbReference type="InterPro" id="IPR013785">
    <property type="entry name" value="Aldolase_TIM"/>
</dbReference>
<evidence type="ECO:0000256" key="6">
    <source>
        <dbReference type="ARBA" id="ARBA00023295"/>
    </source>
</evidence>
<evidence type="ECO:0000256" key="8">
    <source>
        <dbReference type="SAM" id="SignalP"/>
    </source>
</evidence>
<feature type="signal peptide" evidence="8">
    <location>
        <begin position="1"/>
        <end position="20"/>
    </location>
</feature>
<dbReference type="EMBL" id="GG662577">
    <property type="protein sequence ID" value="EAS01582.1"/>
    <property type="molecule type" value="Genomic_DNA"/>
</dbReference>
<dbReference type="InterPro" id="IPR013780">
    <property type="entry name" value="Glyco_hydro_b"/>
</dbReference>
<dbReference type="GeneID" id="7836250"/>
<dbReference type="GO" id="GO:0005975">
    <property type="term" value="P:carbohydrate metabolic process"/>
    <property type="evidence" value="ECO:0007669"/>
    <property type="project" value="InterPro"/>
</dbReference>
<evidence type="ECO:0000256" key="1">
    <source>
        <dbReference type="ARBA" id="ARBA00001255"/>
    </source>
</evidence>
<proteinExistence type="inferred from homology"/>
<dbReference type="KEGG" id="tet:TTHERM_01181990"/>
<dbReference type="InterPro" id="IPR002241">
    <property type="entry name" value="Glyco_hydro_27"/>
</dbReference>
<evidence type="ECO:0000256" key="4">
    <source>
        <dbReference type="ARBA" id="ARBA00022729"/>
    </source>
</evidence>
<keyword evidence="7" id="KW-1015">Disulfide bond</keyword>
<dbReference type="PANTHER" id="PTHR11452:SF75">
    <property type="entry name" value="ALPHA-GALACTOSIDASE MEL1"/>
    <property type="match status" value="1"/>
</dbReference>
<evidence type="ECO:0000259" key="9">
    <source>
        <dbReference type="Pfam" id="PF17801"/>
    </source>
</evidence>
<dbReference type="GO" id="GO:0004557">
    <property type="term" value="F:alpha-galactosidase activity"/>
    <property type="evidence" value="ECO:0007669"/>
    <property type="project" value="UniProtKB-EC"/>
</dbReference>
<evidence type="ECO:0000313" key="11">
    <source>
        <dbReference type="Proteomes" id="UP000009168"/>
    </source>
</evidence>
<keyword evidence="5 7" id="KW-0378">Hydrolase</keyword>
<gene>
    <name evidence="10" type="ORF">TTHERM_01181990</name>
</gene>
<evidence type="ECO:0000256" key="5">
    <source>
        <dbReference type="ARBA" id="ARBA00022801"/>
    </source>
</evidence>
<dbReference type="PRINTS" id="PR00740">
    <property type="entry name" value="GLHYDRLASE27"/>
</dbReference>
<comment type="similarity">
    <text evidence="2 7">Belongs to the glycosyl hydrolase 27 family.</text>
</comment>
<dbReference type="InterPro" id="IPR017853">
    <property type="entry name" value="GH"/>
</dbReference>
<accession>Q23YJ0</accession>
<dbReference type="HOGENOM" id="CLU_013093_2_2_1"/>
<evidence type="ECO:0000256" key="7">
    <source>
        <dbReference type="RuleBase" id="RU361168"/>
    </source>
</evidence>
<dbReference type="STRING" id="312017.Q23YJ0"/>
<keyword evidence="11" id="KW-1185">Reference proteome</keyword>
<dbReference type="OMA" id="MTPTMGW"/>
<dbReference type="SUPFAM" id="SSF51011">
    <property type="entry name" value="Glycosyl hydrolase domain"/>
    <property type="match status" value="1"/>
</dbReference>
<name>Q23YJ0_TETTS</name>
<dbReference type="Proteomes" id="UP000009168">
    <property type="component" value="Unassembled WGS sequence"/>
</dbReference>
<dbReference type="eggNOG" id="KOG2366">
    <property type="taxonomic scope" value="Eukaryota"/>
</dbReference>
<dbReference type="InterPro" id="IPR041233">
    <property type="entry name" value="Melibiase_C"/>
</dbReference>
<feature type="domain" description="Alpha galactosidase C-terminal" evidence="9">
    <location>
        <begin position="303"/>
        <end position="375"/>
    </location>
</feature>
<dbReference type="InParanoid" id="Q23YJ0"/>
<dbReference type="AlphaFoldDB" id="Q23YJ0"/>
<dbReference type="OrthoDB" id="5795902at2759"/>